<sequence length="208" mass="23901">MQHTCTVKCPGIDRTYKYERIKEVEASLVSKDGGGGRNETNMSNAIEKSDGTLGRNRGSVTAAELKRMCPQQRARYLAYEEPSKEVQKVMSVTNQRLCARKAEARKNQETAQNEDLEKKRQDTLIGQLKAAEARNRIRHMRLRYQNRRAQEINLMIACQPTALKAVRLEMLLPTKVSQLRGCDSLDRLERRRIEEILEDEKGLTINRV</sequence>
<dbReference type="PANTHER" id="PTHR35665">
    <property type="entry name" value="PROTEIN LKAAEAR1"/>
    <property type="match status" value="1"/>
</dbReference>
<organism evidence="2 3">
    <name type="scientific">Anguilla anguilla</name>
    <name type="common">European freshwater eel</name>
    <name type="synonym">Muraena anguilla</name>
    <dbReference type="NCBI Taxonomy" id="7936"/>
    <lineage>
        <taxon>Eukaryota</taxon>
        <taxon>Metazoa</taxon>
        <taxon>Chordata</taxon>
        <taxon>Craniata</taxon>
        <taxon>Vertebrata</taxon>
        <taxon>Euteleostomi</taxon>
        <taxon>Actinopterygii</taxon>
        <taxon>Neopterygii</taxon>
        <taxon>Teleostei</taxon>
        <taxon>Anguilliformes</taxon>
        <taxon>Anguillidae</taxon>
        <taxon>Anguilla</taxon>
    </lineage>
</organism>
<proteinExistence type="predicted"/>
<comment type="caution">
    <text evidence="2">The sequence shown here is derived from an EMBL/GenBank/DDBJ whole genome shotgun (WGS) entry which is preliminary data.</text>
</comment>
<dbReference type="EMBL" id="JAFIRN010000012">
    <property type="protein sequence ID" value="KAG5838573.1"/>
    <property type="molecule type" value="Genomic_DNA"/>
</dbReference>
<name>A0A9D3RPX8_ANGAN</name>
<keyword evidence="3" id="KW-1185">Reference proteome</keyword>
<feature type="region of interest" description="Disordered" evidence="1">
    <location>
        <begin position="30"/>
        <end position="56"/>
    </location>
</feature>
<reference evidence="2" key="1">
    <citation type="submission" date="2021-01" db="EMBL/GenBank/DDBJ databases">
        <title>A chromosome-scale assembly of European eel, Anguilla anguilla.</title>
        <authorList>
            <person name="Henkel C."/>
            <person name="Jong-Raadsen S.A."/>
            <person name="Dufour S."/>
            <person name="Weltzien F.-A."/>
            <person name="Palstra A.P."/>
            <person name="Pelster B."/>
            <person name="Spaink H.P."/>
            <person name="Van Den Thillart G.E."/>
            <person name="Jansen H."/>
            <person name="Zahm M."/>
            <person name="Klopp C."/>
            <person name="Cedric C."/>
            <person name="Louis A."/>
            <person name="Berthelot C."/>
            <person name="Parey E."/>
            <person name="Roest Crollius H."/>
            <person name="Montfort J."/>
            <person name="Robinson-Rechavi M."/>
            <person name="Bucao C."/>
            <person name="Bouchez O."/>
            <person name="Gislard M."/>
            <person name="Lluch J."/>
            <person name="Milhes M."/>
            <person name="Lampietro C."/>
            <person name="Lopez Roques C."/>
            <person name="Donnadieu C."/>
            <person name="Braasch I."/>
            <person name="Desvignes T."/>
            <person name="Postlethwait J."/>
            <person name="Bobe J."/>
            <person name="Guiguen Y."/>
            <person name="Dirks R."/>
        </authorList>
    </citation>
    <scope>NUCLEOTIDE SEQUENCE</scope>
    <source>
        <strain evidence="2">Tag_6206</strain>
        <tissue evidence="2">Liver</tissue>
    </source>
</reference>
<accession>A0A9D3RPX8</accession>
<dbReference type="AlphaFoldDB" id="A0A9D3RPX8"/>
<protein>
    <submittedName>
        <fullName evidence="2">Uncharacterized protein</fullName>
    </submittedName>
</protein>
<evidence type="ECO:0000313" key="3">
    <source>
        <dbReference type="Proteomes" id="UP001044222"/>
    </source>
</evidence>
<evidence type="ECO:0000256" key="1">
    <source>
        <dbReference type="SAM" id="MobiDB-lite"/>
    </source>
</evidence>
<gene>
    <name evidence="2" type="ORF">ANANG_G00225060</name>
</gene>
<dbReference type="Proteomes" id="UP001044222">
    <property type="component" value="Chromosome 12"/>
</dbReference>
<dbReference type="InterPro" id="IPR029152">
    <property type="entry name" value="LKAAEAR1"/>
</dbReference>
<dbReference type="PANTHER" id="PTHR35665:SF1">
    <property type="entry name" value="PROTEIN LKAAEAR1"/>
    <property type="match status" value="1"/>
</dbReference>
<dbReference type="Pfam" id="PF15478">
    <property type="entry name" value="LKAAEAR"/>
    <property type="match status" value="1"/>
</dbReference>
<evidence type="ECO:0000313" key="2">
    <source>
        <dbReference type="EMBL" id="KAG5838573.1"/>
    </source>
</evidence>